<dbReference type="EC" id="2.1.1.198" evidence="6"/>
<protein>
    <recommendedName>
        <fullName evidence="6">Ribosomal RNA small subunit methyltransferase I</fullName>
        <ecNumber evidence="6">2.1.1.198</ecNumber>
    </recommendedName>
    <alternativeName>
        <fullName evidence="6">16S rRNA 2'-O-ribose C1402 methyltransferase</fullName>
    </alternativeName>
    <alternativeName>
        <fullName evidence="6">rRNA (cytidine-2'-O-)-methyltransferase RsmI</fullName>
    </alternativeName>
</protein>
<keyword evidence="3 6" id="KW-0489">Methyltransferase</keyword>
<evidence type="ECO:0000256" key="4">
    <source>
        <dbReference type="ARBA" id="ARBA00022679"/>
    </source>
</evidence>
<dbReference type="Pfam" id="PF00590">
    <property type="entry name" value="TP_methylase"/>
    <property type="match status" value="1"/>
</dbReference>
<keyword evidence="9" id="KW-1185">Reference proteome</keyword>
<dbReference type="GO" id="GO:0070677">
    <property type="term" value="F:rRNA (cytosine-2'-O-)-methyltransferase activity"/>
    <property type="evidence" value="ECO:0007669"/>
    <property type="project" value="UniProtKB-UniRule"/>
</dbReference>
<dbReference type="Gene3D" id="3.40.1010.10">
    <property type="entry name" value="Cobalt-precorrin-4 Transmethylase, Domain 1"/>
    <property type="match status" value="1"/>
</dbReference>
<dbReference type="InterPro" id="IPR008189">
    <property type="entry name" value="rRNA_ssu_MeTfrase_I"/>
</dbReference>
<comment type="catalytic activity">
    <reaction evidence="6">
        <text>cytidine(1402) in 16S rRNA + S-adenosyl-L-methionine = 2'-O-methylcytidine(1402) in 16S rRNA + S-adenosyl-L-homocysteine + H(+)</text>
        <dbReference type="Rhea" id="RHEA:42924"/>
        <dbReference type="Rhea" id="RHEA-COMP:10285"/>
        <dbReference type="Rhea" id="RHEA-COMP:10286"/>
        <dbReference type="ChEBI" id="CHEBI:15378"/>
        <dbReference type="ChEBI" id="CHEBI:57856"/>
        <dbReference type="ChEBI" id="CHEBI:59789"/>
        <dbReference type="ChEBI" id="CHEBI:74495"/>
        <dbReference type="ChEBI" id="CHEBI:82748"/>
        <dbReference type="EC" id="2.1.1.198"/>
    </reaction>
</comment>
<keyword evidence="1 6" id="KW-0963">Cytoplasm</keyword>
<accession>A0A7Y0DXP9</accession>
<reference evidence="8 9" key="1">
    <citation type="submission" date="2020-04" db="EMBL/GenBank/DDBJ databases">
        <title>Rhodospirillaceae bacterium KN72 isolated from deep sea.</title>
        <authorList>
            <person name="Zhang D.-C."/>
        </authorList>
    </citation>
    <scope>NUCLEOTIDE SEQUENCE [LARGE SCALE GENOMIC DNA]</scope>
    <source>
        <strain evidence="8 9">KN72</strain>
    </source>
</reference>
<dbReference type="InterPro" id="IPR007171">
    <property type="entry name" value="DUF371"/>
</dbReference>
<keyword evidence="5 6" id="KW-0949">S-adenosyl-L-methionine</keyword>
<comment type="subcellular location">
    <subcellularLocation>
        <location evidence="6">Cytoplasm</location>
    </subcellularLocation>
</comment>
<dbReference type="SUPFAM" id="SSF53790">
    <property type="entry name" value="Tetrapyrrole methylase"/>
    <property type="match status" value="1"/>
</dbReference>
<dbReference type="Pfam" id="PF04027">
    <property type="entry name" value="DUF371"/>
    <property type="match status" value="1"/>
</dbReference>
<dbReference type="AlphaFoldDB" id="A0A7Y0DXP9"/>
<dbReference type="PANTHER" id="PTHR46111">
    <property type="entry name" value="RIBOSOMAL RNA SMALL SUBUNIT METHYLTRANSFERASE I"/>
    <property type="match status" value="1"/>
</dbReference>
<dbReference type="FunFam" id="3.40.1010.10:FF:000007">
    <property type="entry name" value="Ribosomal RNA small subunit methyltransferase I"/>
    <property type="match status" value="1"/>
</dbReference>
<evidence type="ECO:0000256" key="2">
    <source>
        <dbReference type="ARBA" id="ARBA00022552"/>
    </source>
</evidence>
<dbReference type="InterPro" id="IPR014777">
    <property type="entry name" value="4pyrrole_Mease_sub1"/>
</dbReference>
<sequence length="425" mass="45531">MTKRSVTIHCKGHPNIRASHAKTFELTRDPSITGAGTCIIGVEAAYDEAALLSLRGAVDIVLRCGEFEDRATARINPKFAAGAPLIFRRMPTPEPRTFCVGVDKGSTQLSRELIDALQKQGAELDVTISESEGAAVEGEDGILYLVGTPIGNLDDLSPRALSVLQSVDLVLCEDTRTARTLLSGFGVEASTTAYHDHNERERTPEMIDRLRKGQRLALVTEAGMPLVSDPGFHLVRAARREGLTVTAVPGPDAVTTALALSGLPSDDFRFLGFLPRKPTLRRQRFEELKAVPYTVLCFEAPHRIEKALAEAAEVLPDRDMALCRNLTKFGEKVLTGTAAELLSEIESGEAVNGELVLVIGGAVPVEQDGGSAAAVDGDLGDFLESLVAAGLPTKPLGDAYAKATGQSRRDGFNHVLAIKKRLEDS</sequence>
<keyword evidence="4 6" id="KW-0808">Transferase</keyword>
<feature type="domain" description="Tetrapyrrole methylase" evidence="7">
    <location>
        <begin position="143"/>
        <end position="341"/>
    </location>
</feature>
<evidence type="ECO:0000256" key="1">
    <source>
        <dbReference type="ARBA" id="ARBA00022490"/>
    </source>
</evidence>
<dbReference type="InterPro" id="IPR023131">
    <property type="entry name" value="Mth639-like_dom_sf"/>
</dbReference>
<dbReference type="NCBIfam" id="TIGR00096">
    <property type="entry name" value="16S rRNA (cytidine(1402)-2'-O)-methyltransferase"/>
    <property type="match status" value="1"/>
</dbReference>
<keyword evidence="2 6" id="KW-0698">rRNA processing</keyword>
<dbReference type="CDD" id="cd11648">
    <property type="entry name" value="RsmI"/>
    <property type="match status" value="1"/>
</dbReference>
<evidence type="ECO:0000256" key="3">
    <source>
        <dbReference type="ARBA" id="ARBA00022603"/>
    </source>
</evidence>
<dbReference type="HAMAP" id="MF_01877">
    <property type="entry name" value="16SrRNA_methyltr_I"/>
    <property type="match status" value="1"/>
</dbReference>
<dbReference type="RefSeq" id="WP_169623797.1">
    <property type="nucleotide sequence ID" value="NZ_JABBNT010000001.1"/>
</dbReference>
<dbReference type="EMBL" id="JABBNT010000001">
    <property type="protein sequence ID" value="NMM43527.1"/>
    <property type="molecule type" value="Genomic_DNA"/>
</dbReference>
<dbReference type="PANTHER" id="PTHR46111:SF1">
    <property type="entry name" value="RIBOSOMAL RNA SMALL SUBUNIT METHYLTRANSFERASE I"/>
    <property type="match status" value="1"/>
</dbReference>
<evidence type="ECO:0000256" key="6">
    <source>
        <dbReference type="HAMAP-Rule" id="MF_01877"/>
    </source>
</evidence>
<dbReference type="Gene3D" id="3.30.950.10">
    <property type="entry name" value="Methyltransferase, Cobalt-precorrin-4 Transmethylase, Domain 2"/>
    <property type="match status" value="1"/>
</dbReference>
<name>A0A7Y0DXP9_9PROT</name>
<dbReference type="InterPro" id="IPR014776">
    <property type="entry name" value="4pyrrole_Mease_sub2"/>
</dbReference>
<dbReference type="InterPro" id="IPR000878">
    <property type="entry name" value="4pyrrol_Mease"/>
</dbReference>
<comment type="function">
    <text evidence="6">Catalyzes the 2'-O-methylation of the ribose of cytidine 1402 (C1402) in 16S rRNA.</text>
</comment>
<comment type="caution">
    <text evidence="8">The sequence shown here is derived from an EMBL/GenBank/DDBJ whole genome shotgun (WGS) entry which is preliminary data.</text>
</comment>
<dbReference type="Gene3D" id="2.60.120.630">
    <property type="entry name" value="mth639 domain like"/>
    <property type="match status" value="1"/>
</dbReference>
<evidence type="ECO:0000256" key="5">
    <source>
        <dbReference type="ARBA" id="ARBA00022691"/>
    </source>
</evidence>
<organism evidence="8 9">
    <name type="scientific">Pacificispira spongiicola</name>
    <dbReference type="NCBI Taxonomy" id="2729598"/>
    <lineage>
        <taxon>Bacteria</taxon>
        <taxon>Pseudomonadati</taxon>
        <taxon>Pseudomonadota</taxon>
        <taxon>Alphaproteobacteria</taxon>
        <taxon>Rhodospirillales</taxon>
        <taxon>Rhodospirillaceae</taxon>
        <taxon>Pacificispira</taxon>
    </lineage>
</organism>
<evidence type="ECO:0000313" key="9">
    <source>
        <dbReference type="Proteomes" id="UP000539372"/>
    </source>
</evidence>
<gene>
    <name evidence="6 8" type="primary">rsmI</name>
    <name evidence="8" type="ORF">HH303_03495</name>
</gene>
<comment type="similarity">
    <text evidence="6">Belongs to the methyltransferase superfamily. RsmI family.</text>
</comment>
<evidence type="ECO:0000259" key="7">
    <source>
        <dbReference type="Pfam" id="PF00590"/>
    </source>
</evidence>
<dbReference type="InterPro" id="IPR035996">
    <property type="entry name" value="4pyrrol_Methylase_sf"/>
</dbReference>
<dbReference type="Proteomes" id="UP000539372">
    <property type="component" value="Unassembled WGS sequence"/>
</dbReference>
<evidence type="ECO:0000313" key="8">
    <source>
        <dbReference type="EMBL" id="NMM43527.1"/>
    </source>
</evidence>
<proteinExistence type="inferred from homology"/>
<dbReference type="GO" id="GO:0005737">
    <property type="term" value="C:cytoplasm"/>
    <property type="evidence" value="ECO:0007669"/>
    <property type="project" value="UniProtKB-SubCell"/>
</dbReference>